<proteinExistence type="predicted"/>
<evidence type="ECO:0000313" key="1">
    <source>
        <dbReference type="EMBL" id="SDJ31967.1"/>
    </source>
</evidence>
<dbReference type="RefSeq" id="WP_093193250.1">
    <property type="nucleotide sequence ID" value="NZ_FNEV01000004.1"/>
</dbReference>
<dbReference type="OrthoDB" id="2990422at2"/>
<gene>
    <name evidence="1" type="ORF">SAMN04490247_1492</name>
</gene>
<dbReference type="Proteomes" id="UP000199225">
    <property type="component" value="Unassembled WGS sequence"/>
</dbReference>
<name>A0A1G8SRZ3_9BACI</name>
<dbReference type="NCBIfam" id="NF040878">
    <property type="entry name" value="SE1561_fam"/>
    <property type="match status" value="1"/>
</dbReference>
<keyword evidence="2" id="KW-1185">Reference proteome</keyword>
<protein>
    <submittedName>
        <fullName evidence="1">Uncharacterized protein</fullName>
    </submittedName>
</protein>
<dbReference type="InterPro" id="IPR047670">
    <property type="entry name" value="YfjT-like"/>
</dbReference>
<reference evidence="2" key="1">
    <citation type="submission" date="2016-10" db="EMBL/GenBank/DDBJ databases">
        <authorList>
            <person name="Varghese N."/>
            <person name="Submissions S."/>
        </authorList>
    </citation>
    <scope>NUCLEOTIDE SEQUENCE [LARGE SCALE GENOMIC DNA]</scope>
    <source>
        <strain evidence="2">DSM 4771</strain>
    </source>
</reference>
<dbReference type="EMBL" id="FNEV01000004">
    <property type="protein sequence ID" value="SDJ31967.1"/>
    <property type="molecule type" value="Genomic_DNA"/>
</dbReference>
<dbReference type="STRING" id="86666.SAMN04490247_1492"/>
<organism evidence="1 2">
    <name type="scientific">Salimicrobium halophilum</name>
    <dbReference type="NCBI Taxonomy" id="86666"/>
    <lineage>
        <taxon>Bacteria</taxon>
        <taxon>Bacillati</taxon>
        <taxon>Bacillota</taxon>
        <taxon>Bacilli</taxon>
        <taxon>Bacillales</taxon>
        <taxon>Bacillaceae</taxon>
        <taxon>Salimicrobium</taxon>
    </lineage>
</organism>
<accession>A0A1G8SRZ3</accession>
<sequence>MGKALQGKEDQFSYIKNRVSMLNDVVQSVESPVDDEELKRVEDMIQSLNQKVERFRQDRKEGE</sequence>
<evidence type="ECO:0000313" key="2">
    <source>
        <dbReference type="Proteomes" id="UP000199225"/>
    </source>
</evidence>
<dbReference type="AlphaFoldDB" id="A0A1G8SRZ3"/>